<dbReference type="Gene3D" id="2.40.160.10">
    <property type="entry name" value="Porin"/>
    <property type="match status" value="1"/>
</dbReference>
<name>A0ABW9EQU1_9BURK</name>
<accession>A0ABW9EQU1</accession>
<evidence type="ECO:0008006" key="3">
    <source>
        <dbReference type="Google" id="ProtNLM"/>
    </source>
</evidence>
<reference evidence="1 2" key="1">
    <citation type="journal article" date="2024" name="Chem. Sci.">
        <title>Discovery of megapolipeptins by genome mining of a Burkholderiales bacteria collection.</title>
        <authorList>
            <person name="Paulo B.S."/>
            <person name="Recchia M.J.J."/>
            <person name="Lee S."/>
            <person name="Fergusson C.H."/>
            <person name="Romanowski S.B."/>
            <person name="Hernandez A."/>
            <person name="Krull N."/>
            <person name="Liu D.Y."/>
            <person name="Cavanagh H."/>
            <person name="Bos A."/>
            <person name="Gray C.A."/>
            <person name="Murphy B.T."/>
            <person name="Linington R.G."/>
            <person name="Eustaquio A.S."/>
        </authorList>
    </citation>
    <scope>NUCLEOTIDE SEQUENCE [LARGE SCALE GENOMIC DNA]</scope>
    <source>
        <strain evidence="1 2">RL17-350-BIC-E</strain>
    </source>
</reference>
<dbReference type="EMBL" id="JAQQCL010000041">
    <property type="protein sequence ID" value="MFM0721244.1"/>
    <property type="molecule type" value="Genomic_DNA"/>
</dbReference>
<gene>
    <name evidence="1" type="ORF">PQQ73_33590</name>
</gene>
<dbReference type="RefSeq" id="WP_408157259.1">
    <property type="nucleotide sequence ID" value="NZ_JAQQCL010000041.1"/>
</dbReference>
<evidence type="ECO:0000313" key="1">
    <source>
        <dbReference type="EMBL" id="MFM0721244.1"/>
    </source>
</evidence>
<keyword evidence="2" id="KW-1185">Reference proteome</keyword>
<dbReference type="SUPFAM" id="SSF56935">
    <property type="entry name" value="Porins"/>
    <property type="match status" value="1"/>
</dbReference>
<organism evidence="1 2">
    <name type="scientific">Paraburkholderia strydomiana</name>
    <dbReference type="NCBI Taxonomy" id="1245417"/>
    <lineage>
        <taxon>Bacteria</taxon>
        <taxon>Pseudomonadati</taxon>
        <taxon>Pseudomonadota</taxon>
        <taxon>Betaproteobacteria</taxon>
        <taxon>Burkholderiales</taxon>
        <taxon>Burkholderiaceae</taxon>
        <taxon>Paraburkholderia</taxon>
    </lineage>
</organism>
<dbReference type="Proteomes" id="UP001629392">
    <property type="component" value="Unassembled WGS sequence"/>
</dbReference>
<sequence length="85" mass="9011">MRTRGTGDACATYNQFSLGADYAVSKRTDFYLVAAYQHASGDQRDTNADGTNGGLGEATASIGSYGNQSNTNSQVIVALGIRHRF</sequence>
<proteinExistence type="predicted"/>
<comment type="caution">
    <text evidence="1">The sequence shown here is derived from an EMBL/GenBank/DDBJ whole genome shotgun (WGS) entry which is preliminary data.</text>
</comment>
<evidence type="ECO:0000313" key="2">
    <source>
        <dbReference type="Proteomes" id="UP001629392"/>
    </source>
</evidence>
<dbReference type="InterPro" id="IPR023614">
    <property type="entry name" value="Porin_dom_sf"/>
</dbReference>
<protein>
    <recommendedName>
        <fullName evidence="3">Porin domain-containing protein</fullName>
    </recommendedName>
</protein>